<keyword evidence="6 7" id="KW-0472">Membrane</keyword>
<evidence type="ECO:0000313" key="9">
    <source>
        <dbReference type="EMBL" id="KFI72401.1"/>
    </source>
</evidence>
<dbReference type="Gene3D" id="1.10.3720.10">
    <property type="entry name" value="MetI-like"/>
    <property type="match status" value="1"/>
</dbReference>
<dbReference type="Proteomes" id="UP000029014">
    <property type="component" value="Unassembled WGS sequence"/>
</dbReference>
<keyword evidence="2 7" id="KW-0813">Transport</keyword>
<evidence type="ECO:0000256" key="1">
    <source>
        <dbReference type="ARBA" id="ARBA00004651"/>
    </source>
</evidence>
<dbReference type="RefSeq" id="WP_022861550.1">
    <property type="nucleotide sequence ID" value="NZ_JGZD01000009.1"/>
</dbReference>
<feature type="transmembrane region" description="Helical" evidence="7">
    <location>
        <begin position="96"/>
        <end position="121"/>
    </location>
</feature>
<evidence type="ECO:0000256" key="5">
    <source>
        <dbReference type="ARBA" id="ARBA00022989"/>
    </source>
</evidence>
<dbReference type="EMBL" id="JGZD01000009">
    <property type="protein sequence ID" value="KFI72401.1"/>
    <property type="molecule type" value="Genomic_DNA"/>
</dbReference>
<evidence type="ECO:0000256" key="6">
    <source>
        <dbReference type="ARBA" id="ARBA00023136"/>
    </source>
</evidence>
<evidence type="ECO:0000259" key="8">
    <source>
        <dbReference type="PROSITE" id="PS50928"/>
    </source>
</evidence>
<proteinExistence type="inferred from homology"/>
<accession>A0A087BN01</accession>
<dbReference type="InterPro" id="IPR045621">
    <property type="entry name" value="BPD_transp_1_N"/>
</dbReference>
<dbReference type="PANTHER" id="PTHR43163">
    <property type="entry name" value="DIPEPTIDE TRANSPORT SYSTEM PERMEASE PROTEIN DPPB-RELATED"/>
    <property type="match status" value="1"/>
</dbReference>
<dbReference type="GO" id="GO:0055085">
    <property type="term" value="P:transmembrane transport"/>
    <property type="evidence" value="ECO:0007669"/>
    <property type="project" value="InterPro"/>
</dbReference>
<dbReference type="InterPro" id="IPR035906">
    <property type="entry name" value="MetI-like_sf"/>
</dbReference>
<dbReference type="STRING" id="1693.BMIN_0296"/>
<feature type="transmembrane region" description="Helical" evidence="7">
    <location>
        <begin position="245"/>
        <end position="269"/>
    </location>
</feature>
<dbReference type="AlphaFoldDB" id="A0A087BN01"/>
<evidence type="ECO:0000256" key="4">
    <source>
        <dbReference type="ARBA" id="ARBA00022692"/>
    </source>
</evidence>
<dbReference type="SUPFAM" id="SSF161098">
    <property type="entry name" value="MetI-like"/>
    <property type="match status" value="1"/>
</dbReference>
<organism evidence="9 10">
    <name type="scientific">Bifidobacterium minimum</name>
    <dbReference type="NCBI Taxonomy" id="1693"/>
    <lineage>
        <taxon>Bacteria</taxon>
        <taxon>Bacillati</taxon>
        <taxon>Actinomycetota</taxon>
        <taxon>Actinomycetes</taxon>
        <taxon>Bifidobacteriales</taxon>
        <taxon>Bifidobacteriaceae</taxon>
        <taxon>Bifidobacterium</taxon>
    </lineage>
</organism>
<dbReference type="GO" id="GO:0005886">
    <property type="term" value="C:plasma membrane"/>
    <property type="evidence" value="ECO:0007669"/>
    <property type="project" value="UniProtKB-SubCell"/>
</dbReference>
<reference evidence="9 10" key="1">
    <citation type="submission" date="2014-03" db="EMBL/GenBank/DDBJ databases">
        <title>Genomics of Bifidobacteria.</title>
        <authorList>
            <person name="Ventura M."/>
            <person name="Milani C."/>
            <person name="Lugli G.A."/>
        </authorList>
    </citation>
    <scope>NUCLEOTIDE SEQUENCE [LARGE SCALE GENOMIC DNA]</scope>
    <source>
        <strain evidence="9 10">LMG 11592</strain>
    </source>
</reference>
<evidence type="ECO:0000256" key="2">
    <source>
        <dbReference type="ARBA" id="ARBA00022448"/>
    </source>
</evidence>
<evidence type="ECO:0000256" key="3">
    <source>
        <dbReference type="ARBA" id="ARBA00022475"/>
    </source>
</evidence>
<keyword evidence="3" id="KW-1003">Cell membrane</keyword>
<comment type="caution">
    <text evidence="9">The sequence shown here is derived from an EMBL/GenBank/DDBJ whole genome shotgun (WGS) entry which is preliminary data.</text>
</comment>
<name>A0A087BN01_9BIFI</name>
<dbReference type="CDD" id="cd06261">
    <property type="entry name" value="TM_PBP2"/>
    <property type="match status" value="1"/>
</dbReference>
<feature type="transmembrane region" description="Helical" evidence="7">
    <location>
        <begin position="177"/>
        <end position="194"/>
    </location>
</feature>
<comment type="subcellular location">
    <subcellularLocation>
        <location evidence="1 7">Cell membrane</location>
        <topology evidence="1 7">Multi-pass membrane protein</topology>
    </subcellularLocation>
</comment>
<comment type="similarity">
    <text evidence="7">Belongs to the binding-protein-dependent transport system permease family.</text>
</comment>
<gene>
    <name evidence="9" type="ORF">BMIN_0296</name>
</gene>
<sequence length="318" mass="33270">MRYAMRRIGALALALVISSIVVFAALRILPGDLATVMAGTDASASQVARLRVQMGLNHSLPRQYVEWIGNLARGDLGTSMLTGSTVARQIGTRASITLPLVVMSTVVALIVGVPAGCQAVVARRRRTRTAIHVASLVFGAIPAVWAGMMMILLFGTGLGLIPVLPSQGFPTVGWRDPLRACASLVLPAVTVGLIEGAQVMRYVRSGLSGVMEDDAVVMAMASGMTRRDAALTVGLRLAAPQLVSVVALEMGSMITGVMVIESLFALPGLGSGLVSDVGNRDLVVVQSELFLLSAVFLLLGFSVDLAHRALDPRMGVVS</sequence>
<evidence type="ECO:0000313" key="10">
    <source>
        <dbReference type="Proteomes" id="UP000029014"/>
    </source>
</evidence>
<dbReference type="PROSITE" id="PS50928">
    <property type="entry name" value="ABC_TM1"/>
    <property type="match status" value="1"/>
</dbReference>
<keyword evidence="4 7" id="KW-0812">Transmembrane</keyword>
<evidence type="ECO:0000256" key="7">
    <source>
        <dbReference type="RuleBase" id="RU363032"/>
    </source>
</evidence>
<protein>
    <submittedName>
        <fullName evidence="9">Peptide ABC transporter, substrate-binding protein</fullName>
    </submittedName>
</protein>
<dbReference type="PANTHER" id="PTHR43163:SF3">
    <property type="entry name" value="PEPTIDE ABC TRANSPORTER PERMEASE PROTEIN"/>
    <property type="match status" value="1"/>
</dbReference>
<feature type="transmembrane region" description="Helical" evidence="7">
    <location>
        <begin position="289"/>
        <end position="306"/>
    </location>
</feature>
<dbReference type="Pfam" id="PF00528">
    <property type="entry name" value="BPD_transp_1"/>
    <property type="match status" value="1"/>
</dbReference>
<keyword evidence="10" id="KW-1185">Reference proteome</keyword>
<dbReference type="Pfam" id="PF19300">
    <property type="entry name" value="BPD_transp_1_N"/>
    <property type="match status" value="1"/>
</dbReference>
<keyword evidence="5 7" id="KW-1133">Transmembrane helix</keyword>
<dbReference type="InterPro" id="IPR000515">
    <property type="entry name" value="MetI-like"/>
</dbReference>
<dbReference type="eggNOG" id="COG0601">
    <property type="taxonomic scope" value="Bacteria"/>
</dbReference>
<feature type="transmembrane region" description="Helical" evidence="7">
    <location>
        <begin position="133"/>
        <end position="157"/>
    </location>
</feature>
<feature type="domain" description="ABC transmembrane type-1" evidence="8">
    <location>
        <begin position="94"/>
        <end position="307"/>
    </location>
</feature>